<dbReference type="GO" id="GO:0015074">
    <property type="term" value="P:DNA integration"/>
    <property type="evidence" value="ECO:0007669"/>
    <property type="project" value="InterPro"/>
</dbReference>
<dbReference type="GO" id="GO:0006310">
    <property type="term" value="P:DNA recombination"/>
    <property type="evidence" value="ECO:0007669"/>
    <property type="project" value="UniProtKB-KW"/>
</dbReference>
<evidence type="ECO:0000313" key="3">
    <source>
        <dbReference type="EMBL" id="SDB90243.1"/>
    </source>
</evidence>
<dbReference type="Pfam" id="PF00589">
    <property type="entry name" value="Phage_integrase"/>
    <property type="match status" value="1"/>
</dbReference>
<dbReference type="InterPro" id="IPR050090">
    <property type="entry name" value="Tyrosine_recombinase_XerCD"/>
</dbReference>
<reference evidence="4" key="1">
    <citation type="submission" date="2016-09" db="EMBL/GenBank/DDBJ databases">
        <authorList>
            <person name="Varghese N."/>
            <person name="Submissions S."/>
        </authorList>
    </citation>
    <scope>NUCLEOTIDE SEQUENCE [LARGE SCALE GENOMIC DNA]</scope>
    <source>
        <strain evidence="4">S5</strain>
    </source>
</reference>
<dbReference type="CDD" id="cd01192">
    <property type="entry name" value="INT_C_like_3"/>
    <property type="match status" value="1"/>
</dbReference>
<dbReference type="PROSITE" id="PS51898">
    <property type="entry name" value="TYR_RECOMBINASE"/>
    <property type="match status" value="1"/>
</dbReference>
<keyword evidence="4" id="KW-1185">Reference proteome</keyword>
<name>A0A1G6H7V4_9BACI</name>
<dbReference type="InterPro" id="IPR011010">
    <property type="entry name" value="DNA_brk_join_enz"/>
</dbReference>
<dbReference type="Proteomes" id="UP000242949">
    <property type="component" value="Unassembled WGS sequence"/>
</dbReference>
<dbReference type="STRING" id="1612202.SAMN05421734_102339"/>
<feature type="domain" description="Tyr recombinase" evidence="2">
    <location>
        <begin position="63"/>
        <end position="237"/>
    </location>
</feature>
<accession>A0A1G6H7V4</accession>
<gene>
    <name evidence="3" type="ORF">SAMN05421734_102339</name>
</gene>
<sequence>MNKQYYRDYVTLTNGEYQYLLDKFGEYELDRKLNALNDSKIKKPKRQETIRSDYHALLSSGMQTVEPIRDRLQIEAMKQELRQKSERNYFLFIMGINTGLRISDLLPLRVKDVFGQTHIVMKEKKTHKTKRFLLNLELRHQIEEYVRDLDSDDYLFPSHKTGLPIQRVQAYKILNEAASRVGIKAFGTHSMRKTFGFWHYTIHKNVALLQDIFNHTSPDITLRYIGINQDIVDKSLEHFSL</sequence>
<keyword evidence="1" id="KW-0233">DNA recombination</keyword>
<dbReference type="InterPro" id="IPR002104">
    <property type="entry name" value="Integrase_catalytic"/>
</dbReference>
<protein>
    <submittedName>
        <fullName evidence="3">Site-specific recombinase XerD</fullName>
    </submittedName>
</protein>
<dbReference type="AlphaFoldDB" id="A0A1G6H7V4"/>
<dbReference type="PANTHER" id="PTHR30349:SF82">
    <property type="entry name" value="INTEGRASE_RECOMBINASE YOEC-RELATED"/>
    <property type="match status" value="1"/>
</dbReference>
<dbReference type="GO" id="GO:0003677">
    <property type="term" value="F:DNA binding"/>
    <property type="evidence" value="ECO:0007669"/>
    <property type="project" value="InterPro"/>
</dbReference>
<dbReference type="SUPFAM" id="SSF56349">
    <property type="entry name" value="DNA breaking-rejoining enzymes"/>
    <property type="match status" value="1"/>
</dbReference>
<evidence type="ECO:0000313" key="4">
    <source>
        <dbReference type="Proteomes" id="UP000242949"/>
    </source>
</evidence>
<proteinExistence type="predicted"/>
<dbReference type="Gene3D" id="1.10.443.10">
    <property type="entry name" value="Intergrase catalytic core"/>
    <property type="match status" value="1"/>
</dbReference>
<dbReference type="PANTHER" id="PTHR30349">
    <property type="entry name" value="PHAGE INTEGRASE-RELATED"/>
    <property type="match status" value="1"/>
</dbReference>
<dbReference type="EMBL" id="FMYI01000002">
    <property type="protein sequence ID" value="SDB90243.1"/>
    <property type="molecule type" value="Genomic_DNA"/>
</dbReference>
<dbReference type="InterPro" id="IPR013762">
    <property type="entry name" value="Integrase-like_cat_sf"/>
</dbReference>
<evidence type="ECO:0000259" key="2">
    <source>
        <dbReference type="PROSITE" id="PS51898"/>
    </source>
</evidence>
<evidence type="ECO:0000256" key="1">
    <source>
        <dbReference type="ARBA" id="ARBA00023172"/>
    </source>
</evidence>
<organism evidence="3 4">
    <name type="scientific">Pelagirhabdus alkalitolerans</name>
    <dbReference type="NCBI Taxonomy" id="1612202"/>
    <lineage>
        <taxon>Bacteria</taxon>
        <taxon>Bacillati</taxon>
        <taxon>Bacillota</taxon>
        <taxon>Bacilli</taxon>
        <taxon>Bacillales</taxon>
        <taxon>Bacillaceae</taxon>
        <taxon>Pelagirhabdus</taxon>
    </lineage>
</organism>